<name>A0ABY2ZC13_9GAMM</name>
<organism evidence="3 4">
    <name type="scientific">Pantoea eucalypti</name>
    <dbReference type="NCBI Taxonomy" id="470933"/>
    <lineage>
        <taxon>Bacteria</taxon>
        <taxon>Pseudomonadati</taxon>
        <taxon>Pseudomonadota</taxon>
        <taxon>Gammaproteobacteria</taxon>
        <taxon>Enterobacterales</taxon>
        <taxon>Erwiniaceae</taxon>
        <taxon>Pantoea</taxon>
    </lineage>
</organism>
<proteinExistence type="predicted"/>
<comment type="caution">
    <text evidence="3">The sequence shown here is derived from an EMBL/GenBank/DDBJ whole genome shotgun (WGS) entry which is preliminary data.</text>
</comment>
<keyword evidence="4" id="KW-1185">Reference proteome</keyword>
<dbReference type="EMBL" id="VHJB01000090">
    <property type="protein sequence ID" value="TPV30092.1"/>
    <property type="molecule type" value="Genomic_DNA"/>
</dbReference>
<dbReference type="RefSeq" id="WP_140916535.1">
    <property type="nucleotide sequence ID" value="NZ_CP045723.1"/>
</dbReference>
<feature type="region of interest" description="Disordered" evidence="2">
    <location>
        <begin position="148"/>
        <end position="174"/>
    </location>
</feature>
<feature type="coiled-coil region" evidence="1">
    <location>
        <begin position="62"/>
        <end position="124"/>
    </location>
</feature>
<protein>
    <submittedName>
        <fullName evidence="3">Uncharacterized protein</fullName>
    </submittedName>
</protein>
<evidence type="ECO:0000256" key="2">
    <source>
        <dbReference type="SAM" id="MobiDB-lite"/>
    </source>
</evidence>
<gene>
    <name evidence="3" type="ORF">FJW02_20565</name>
</gene>
<evidence type="ECO:0000313" key="4">
    <source>
        <dbReference type="Proteomes" id="UP000315469"/>
    </source>
</evidence>
<evidence type="ECO:0000256" key="1">
    <source>
        <dbReference type="SAM" id="Coils"/>
    </source>
</evidence>
<dbReference type="Proteomes" id="UP000315469">
    <property type="component" value="Unassembled WGS sequence"/>
</dbReference>
<accession>A0ABY2ZC13</accession>
<keyword evidence="1" id="KW-0175">Coiled coil</keyword>
<evidence type="ECO:0000313" key="3">
    <source>
        <dbReference type="EMBL" id="TPV30092.1"/>
    </source>
</evidence>
<feature type="compositionally biased region" description="Low complexity" evidence="2">
    <location>
        <begin position="158"/>
        <end position="167"/>
    </location>
</feature>
<sequence>MFSEITFTGWLKRAIAVAFCAALLLLGHKGYVTVTDHFAHVAALESANDTLTTNNKTLTGNNSTLKASLSEQQAQVDTLKQTLAKREKDRQEYVQKQAELEQELEKLKEDSQNEIDEINRAILLAGVNHTALPASVIRMLRDKAKAINTRSRDGHKAGGAAASKSASLPAVPGG</sequence>
<reference evidence="3 4" key="1">
    <citation type="submission" date="2019-06" db="EMBL/GenBank/DDBJ databases">
        <title>Taxogenomics and systematics of the genus Pantoea.</title>
        <authorList>
            <person name="Tambong J.T."/>
        </authorList>
    </citation>
    <scope>NUCLEOTIDE SEQUENCE [LARGE SCALE GENOMIC DNA]</scope>
    <source>
        <strain evidence="3 4">LMG 24197</strain>
    </source>
</reference>
<dbReference type="GeneID" id="90523555"/>